<evidence type="ECO:0000256" key="1">
    <source>
        <dbReference type="SAM" id="Phobius"/>
    </source>
</evidence>
<dbReference type="RefSeq" id="WP_152803517.1">
    <property type="nucleotide sequence ID" value="NZ_WHNX01000010.1"/>
</dbReference>
<dbReference type="AlphaFoldDB" id="A0A6A7K8I6"/>
<evidence type="ECO:0000313" key="3">
    <source>
        <dbReference type="Proteomes" id="UP000440004"/>
    </source>
</evidence>
<evidence type="ECO:0000313" key="2">
    <source>
        <dbReference type="EMBL" id="MPW25750.1"/>
    </source>
</evidence>
<keyword evidence="1" id="KW-0812">Transmembrane</keyword>
<comment type="caution">
    <text evidence="2">The sequence shown here is derived from an EMBL/GenBank/DDBJ whole genome shotgun (WGS) entry which is preliminary data.</text>
</comment>
<dbReference type="EMBL" id="WHNX01000010">
    <property type="protein sequence ID" value="MPW25750.1"/>
    <property type="molecule type" value="Genomic_DNA"/>
</dbReference>
<reference evidence="2 3" key="1">
    <citation type="submission" date="2019-10" db="EMBL/GenBank/DDBJ databases">
        <title>Alkalibaculum tamaniensis sp.nov., a new alkaliphilic acetogen, isolated on methoxylated aromatics from a mud volcano.</title>
        <authorList>
            <person name="Khomyakova M.A."/>
            <person name="Merkel A.Y."/>
            <person name="Bonch-Osmolovskaya E.A."/>
            <person name="Slobodkin A.I."/>
        </authorList>
    </citation>
    <scope>NUCLEOTIDE SEQUENCE [LARGE SCALE GENOMIC DNA]</scope>
    <source>
        <strain evidence="2 3">M08DMB</strain>
    </source>
</reference>
<proteinExistence type="predicted"/>
<name>A0A6A7K8I6_9FIRM</name>
<sequence>MMRKVCAMLFSISLALFVIWIYLDTHTQSGDFLTQYYINNFVVDTWAGNAVASIYLNYRIFDSIFETLMLLISVTAVINLSWRKDNEQ</sequence>
<keyword evidence="3" id="KW-1185">Reference proteome</keyword>
<dbReference type="Proteomes" id="UP000440004">
    <property type="component" value="Unassembled WGS sequence"/>
</dbReference>
<keyword evidence="1" id="KW-1133">Transmembrane helix</keyword>
<feature type="transmembrane region" description="Helical" evidence="1">
    <location>
        <begin position="63"/>
        <end position="82"/>
    </location>
</feature>
<feature type="transmembrane region" description="Helical" evidence="1">
    <location>
        <begin position="5"/>
        <end position="23"/>
    </location>
</feature>
<accession>A0A6A7K8I6</accession>
<protein>
    <submittedName>
        <fullName evidence="2">Uncharacterized protein</fullName>
    </submittedName>
</protein>
<organism evidence="2 3">
    <name type="scientific">Alkalibaculum sporogenes</name>
    <dbReference type="NCBI Taxonomy" id="2655001"/>
    <lineage>
        <taxon>Bacteria</taxon>
        <taxon>Bacillati</taxon>
        <taxon>Bacillota</taxon>
        <taxon>Clostridia</taxon>
        <taxon>Eubacteriales</taxon>
        <taxon>Eubacteriaceae</taxon>
        <taxon>Alkalibaculum</taxon>
    </lineage>
</organism>
<gene>
    <name evidence="2" type="ORF">GC105_08100</name>
</gene>
<keyword evidence="1" id="KW-0472">Membrane</keyword>